<protein>
    <recommendedName>
        <fullName evidence="7">Peroxisomal biogenesis factor 11</fullName>
    </recommendedName>
</protein>
<comment type="subcellular location">
    <subcellularLocation>
        <location evidence="4">Peroxisome membrane</location>
    </subcellularLocation>
</comment>
<name>A0A067N732_BOTB1</name>
<proteinExistence type="predicted"/>
<evidence type="ECO:0000313" key="6">
    <source>
        <dbReference type="Proteomes" id="UP000027195"/>
    </source>
</evidence>
<evidence type="ECO:0000256" key="1">
    <source>
        <dbReference type="ARBA" id="ARBA00022593"/>
    </source>
</evidence>
<keyword evidence="3" id="KW-0576">Peroxisome</keyword>
<evidence type="ECO:0008006" key="7">
    <source>
        <dbReference type="Google" id="ProtNLM"/>
    </source>
</evidence>
<gene>
    <name evidence="5" type="ORF">BOTBODRAFT_152505</name>
</gene>
<reference evidence="6" key="1">
    <citation type="journal article" date="2014" name="Proc. Natl. Acad. Sci. U.S.A.">
        <title>Extensive sampling of basidiomycete genomes demonstrates inadequacy of the white-rot/brown-rot paradigm for wood decay fungi.</title>
        <authorList>
            <person name="Riley R."/>
            <person name="Salamov A.A."/>
            <person name="Brown D.W."/>
            <person name="Nagy L.G."/>
            <person name="Floudas D."/>
            <person name="Held B.W."/>
            <person name="Levasseur A."/>
            <person name="Lombard V."/>
            <person name="Morin E."/>
            <person name="Otillar R."/>
            <person name="Lindquist E.A."/>
            <person name="Sun H."/>
            <person name="LaButti K.M."/>
            <person name="Schmutz J."/>
            <person name="Jabbour D."/>
            <person name="Luo H."/>
            <person name="Baker S.E."/>
            <person name="Pisabarro A.G."/>
            <person name="Walton J.D."/>
            <person name="Blanchette R.A."/>
            <person name="Henrissat B."/>
            <person name="Martin F."/>
            <person name="Cullen D."/>
            <person name="Hibbett D.S."/>
            <person name="Grigoriev I.V."/>
        </authorList>
    </citation>
    <scope>NUCLEOTIDE SEQUENCE [LARGE SCALE GENOMIC DNA]</scope>
    <source>
        <strain evidence="6">FD-172 SS1</strain>
    </source>
</reference>
<dbReference type="Pfam" id="PF05648">
    <property type="entry name" value="PEX11"/>
    <property type="match status" value="1"/>
</dbReference>
<dbReference type="FunCoup" id="A0A067N732">
    <property type="interactions" value="43"/>
</dbReference>
<sequence>MSEIAAQVILHPAVSQILRVWATTLGRDKTYRAIQYFARFYAWLLISRGRKLDAARWNALKASLASGRKLMRLFKPMENLQAALRAAQPDLVQARALEQTSLIARQLATAAYLSYDGISWANSVRFLSMAPDRANRFNKLSQRFWLAGIFFGIINGTFKLRRIASEGRKLRAHYGEKDADGEAERRLNLKALYVEAGSVKYQLVQDLLDIWLPASNLGLVNLSDGTAGVIGFITSIMALRLQWNAARAK</sequence>
<dbReference type="OrthoDB" id="411017at2759"/>
<keyword evidence="1" id="KW-0962">Peroxisome biogenesis</keyword>
<keyword evidence="6" id="KW-1185">Reference proteome</keyword>
<dbReference type="HOGENOM" id="CLU_049216_0_0_1"/>
<organism evidence="5 6">
    <name type="scientific">Botryobasidium botryosum (strain FD-172 SS1)</name>
    <dbReference type="NCBI Taxonomy" id="930990"/>
    <lineage>
        <taxon>Eukaryota</taxon>
        <taxon>Fungi</taxon>
        <taxon>Dikarya</taxon>
        <taxon>Basidiomycota</taxon>
        <taxon>Agaricomycotina</taxon>
        <taxon>Agaricomycetes</taxon>
        <taxon>Cantharellales</taxon>
        <taxon>Botryobasidiaceae</taxon>
        <taxon>Botryobasidium</taxon>
    </lineage>
</organism>
<accession>A0A067N732</accession>
<dbReference type="AlphaFoldDB" id="A0A067N732"/>
<evidence type="ECO:0000256" key="2">
    <source>
        <dbReference type="ARBA" id="ARBA00023136"/>
    </source>
</evidence>
<dbReference type="GO" id="GO:0005778">
    <property type="term" value="C:peroxisomal membrane"/>
    <property type="evidence" value="ECO:0007669"/>
    <property type="project" value="UniProtKB-SubCell"/>
</dbReference>
<keyword evidence="2" id="KW-0472">Membrane</keyword>
<dbReference type="PANTHER" id="PTHR12652">
    <property type="entry name" value="PEROXISOMAL BIOGENESIS FACTOR 11"/>
    <property type="match status" value="1"/>
</dbReference>
<dbReference type="GO" id="GO:0016559">
    <property type="term" value="P:peroxisome fission"/>
    <property type="evidence" value="ECO:0007669"/>
    <property type="project" value="InterPro"/>
</dbReference>
<dbReference type="InParanoid" id="A0A067N732"/>
<dbReference type="InterPro" id="IPR008733">
    <property type="entry name" value="PEX11"/>
</dbReference>
<evidence type="ECO:0000313" key="5">
    <source>
        <dbReference type="EMBL" id="KDQ19927.1"/>
    </source>
</evidence>
<dbReference type="PANTHER" id="PTHR12652:SF50">
    <property type="entry name" value="PEROXIN 11"/>
    <property type="match status" value="1"/>
</dbReference>
<evidence type="ECO:0000256" key="3">
    <source>
        <dbReference type="ARBA" id="ARBA00023140"/>
    </source>
</evidence>
<evidence type="ECO:0000256" key="4">
    <source>
        <dbReference type="ARBA" id="ARBA00046271"/>
    </source>
</evidence>
<dbReference type="STRING" id="930990.A0A067N732"/>
<dbReference type="Proteomes" id="UP000027195">
    <property type="component" value="Unassembled WGS sequence"/>
</dbReference>
<dbReference type="EMBL" id="KL198018">
    <property type="protein sequence ID" value="KDQ19927.1"/>
    <property type="molecule type" value="Genomic_DNA"/>
</dbReference>